<keyword evidence="3" id="KW-1185">Reference proteome</keyword>
<proteinExistence type="predicted"/>
<organism evidence="2 3">
    <name type="scientific">Pseudomonas caspiana</name>
    <dbReference type="NCBI Taxonomy" id="1451454"/>
    <lineage>
        <taxon>Bacteria</taxon>
        <taxon>Pseudomonadati</taxon>
        <taxon>Pseudomonadota</taxon>
        <taxon>Gammaproteobacteria</taxon>
        <taxon>Pseudomonadales</taxon>
        <taxon>Pseudomonadaceae</taxon>
        <taxon>Pseudomonas</taxon>
    </lineage>
</organism>
<dbReference type="InterPro" id="IPR046668">
    <property type="entry name" value="DUF6538"/>
</dbReference>
<gene>
    <name evidence="2" type="ORF">AUC60_06925</name>
</gene>
<comment type="caution">
    <text evidence="2">The sequence shown here is derived from an EMBL/GenBank/DDBJ whole genome shotgun (WGS) entry which is preliminary data.</text>
</comment>
<protein>
    <recommendedName>
        <fullName evidence="1">DUF6538 domain-containing protein</fullName>
    </recommendedName>
</protein>
<feature type="domain" description="DUF6538" evidence="1">
    <location>
        <begin position="1"/>
        <end position="52"/>
    </location>
</feature>
<evidence type="ECO:0000313" key="3">
    <source>
        <dbReference type="Proteomes" id="UP000195440"/>
    </source>
</evidence>
<evidence type="ECO:0000259" key="1">
    <source>
        <dbReference type="Pfam" id="PF20172"/>
    </source>
</evidence>
<reference evidence="2 3" key="1">
    <citation type="journal article" date="2017" name="Syst. Appl. Microbiol.">
        <title>Pseudomonas caspiana sp. nov., a citrus pathogen in the Pseudomonas syringae phylogenetic group.</title>
        <authorList>
            <person name="Busquets A."/>
            <person name="Gomila M."/>
            <person name="Beiki F."/>
            <person name="Mulet M."/>
            <person name="Rahimian H."/>
            <person name="Garcia-Valdes E."/>
            <person name="Lalucat J."/>
        </authorList>
    </citation>
    <scope>NUCLEOTIDE SEQUENCE [LARGE SCALE GENOMIC DNA]</scope>
    <source>
        <strain evidence="2 3">FBF102</strain>
    </source>
</reference>
<dbReference type="EMBL" id="LOHF01000004">
    <property type="protein sequence ID" value="OUM74476.1"/>
    <property type="molecule type" value="Genomic_DNA"/>
</dbReference>
<evidence type="ECO:0000313" key="2">
    <source>
        <dbReference type="EMBL" id="OUM74476.1"/>
    </source>
</evidence>
<name>A0A1Y3P3R9_9PSED</name>
<dbReference type="AlphaFoldDB" id="A0A1Y3P3R9"/>
<dbReference type="Pfam" id="PF20172">
    <property type="entry name" value="DUF6538"/>
    <property type="match status" value="1"/>
</dbReference>
<accession>A0A1Y3P3R9</accession>
<dbReference type="Proteomes" id="UP000195440">
    <property type="component" value="Unassembled WGS sequence"/>
</dbReference>
<sequence>MYHVRLAIPKDVQGAFGSKKILSQSLKTGLRSEAMDRRLPILAHWKSQIQAAHKGKVPP</sequence>